<feature type="chain" id="PRO_5041401749" evidence="2">
    <location>
        <begin position="20"/>
        <end position="121"/>
    </location>
</feature>
<feature type="transmembrane region" description="Helical" evidence="1">
    <location>
        <begin position="35"/>
        <end position="54"/>
    </location>
</feature>
<keyword evidence="1" id="KW-0812">Transmembrane</keyword>
<organism evidence="3 4">
    <name type="scientific">Mesorhabditis spiculigera</name>
    <dbReference type="NCBI Taxonomy" id="96644"/>
    <lineage>
        <taxon>Eukaryota</taxon>
        <taxon>Metazoa</taxon>
        <taxon>Ecdysozoa</taxon>
        <taxon>Nematoda</taxon>
        <taxon>Chromadorea</taxon>
        <taxon>Rhabditida</taxon>
        <taxon>Rhabditina</taxon>
        <taxon>Rhabditomorpha</taxon>
        <taxon>Rhabditoidea</taxon>
        <taxon>Rhabditidae</taxon>
        <taxon>Mesorhabditinae</taxon>
        <taxon>Mesorhabditis</taxon>
    </lineage>
</organism>
<sequence length="121" mass="13344">MCNMLLCLTACAVSIVAEATIANLRPEASVSVGSGLFLLTLSGLQSFLSAVVSLRHTSKIQKARRIDNQRLLCARSLRSWRDMGRRSEDTRPIVDFERYLDSASAASVEELSVMPKLEETI</sequence>
<evidence type="ECO:0000256" key="1">
    <source>
        <dbReference type="SAM" id="Phobius"/>
    </source>
</evidence>
<keyword evidence="1" id="KW-0472">Membrane</keyword>
<name>A0AA36FZ95_9BILA</name>
<feature type="signal peptide" evidence="2">
    <location>
        <begin position="1"/>
        <end position="19"/>
    </location>
</feature>
<evidence type="ECO:0000313" key="4">
    <source>
        <dbReference type="Proteomes" id="UP001177023"/>
    </source>
</evidence>
<evidence type="ECO:0000313" key="3">
    <source>
        <dbReference type="EMBL" id="CAJ0572622.1"/>
    </source>
</evidence>
<dbReference type="Proteomes" id="UP001177023">
    <property type="component" value="Unassembled WGS sequence"/>
</dbReference>
<gene>
    <name evidence="3" type="ORF">MSPICULIGERA_LOCUS11006</name>
</gene>
<keyword evidence="2" id="KW-0732">Signal</keyword>
<protein>
    <submittedName>
        <fullName evidence="3">Uncharacterized protein</fullName>
    </submittedName>
</protein>
<reference evidence="3" key="1">
    <citation type="submission" date="2023-06" db="EMBL/GenBank/DDBJ databases">
        <authorList>
            <person name="Delattre M."/>
        </authorList>
    </citation>
    <scope>NUCLEOTIDE SEQUENCE</scope>
    <source>
        <strain evidence="3">AF72</strain>
    </source>
</reference>
<feature type="non-terminal residue" evidence="3">
    <location>
        <position position="1"/>
    </location>
</feature>
<dbReference type="EMBL" id="CATQJA010002601">
    <property type="protein sequence ID" value="CAJ0572622.1"/>
    <property type="molecule type" value="Genomic_DNA"/>
</dbReference>
<accession>A0AA36FZ95</accession>
<keyword evidence="1" id="KW-1133">Transmembrane helix</keyword>
<keyword evidence="4" id="KW-1185">Reference proteome</keyword>
<evidence type="ECO:0000256" key="2">
    <source>
        <dbReference type="SAM" id="SignalP"/>
    </source>
</evidence>
<dbReference type="AlphaFoldDB" id="A0AA36FZ95"/>
<comment type="caution">
    <text evidence="3">The sequence shown here is derived from an EMBL/GenBank/DDBJ whole genome shotgun (WGS) entry which is preliminary data.</text>
</comment>
<proteinExistence type="predicted"/>